<evidence type="ECO:0000313" key="4">
    <source>
        <dbReference type="Proteomes" id="UP000471120"/>
    </source>
</evidence>
<feature type="compositionally biased region" description="Basic and acidic residues" evidence="1">
    <location>
        <begin position="29"/>
        <end position="44"/>
    </location>
</feature>
<proteinExistence type="predicted"/>
<name>A0A6P2CMQ5_9NOCA</name>
<dbReference type="InterPro" id="IPR012347">
    <property type="entry name" value="Ferritin-like"/>
</dbReference>
<evidence type="ECO:0000259" key="2">
    <source>
        <dbReference type="Pfam" id="PF03713"/>
    </source>
</evidence>
<accession>A0A6P2CMQ5</accession>
<feature type="domain" description="DUF305" evidence="2">
    <location>
        <begin position="50"/>
        <end position="199"/>
    </location>
</feature>
<dbReference type="PANTHER" id="PTHR36933:SF1">
    <property type="entry name" value="SLL0788 PROTEIN"/>
    <property type="match status" value="1"/>
</dbReference>
<sequence length="203" mass="21540">MAAAAAAALAAGLTACSDDDAATTTETTAQHEGHGQDHEQQDAAAHNDADVTFAQGMLPHHRQAIEMSDIVLAKPDLDPRVRALAEQIRAAQAPEIEQLDAWLTEWGVAGGDEHGAHGGDQHGGHDMAGMLSDDDLRDLDAADGATASRLFLTQMIEHHEGAVEMAQTEIENGEHEGAVAMAREIVATQQQEIDEMRSLEGEL</sequence>
<evidence type="ECO:0000313" key="3">
    <source>
        <dbReference type="EMBL" id="TXG92436.1"/>
    </source>
</evidence>
<dbReference type="Proteomes" id="UP000471120">
    <property type="component" value="Unassembled WGS sequence"/>
</dbReference>
<reference evidence="3 4" key="1">
    <citation type="submission" date="2018-07" db="EMBL/GenBank/DDBJ databases">
        <title>Genome sequence of Rhodococcus rhodnii ATCC 35071 from Rhodnius prolixus.</title>
        <authorList>
            <person name="Patel V."/>
            <person name="Vogel K.J."/>
        </authorList>
    </citation>
    <scope>NUCLEOTIDE SEQUENCE [LARGE SCALE GENOMIC DNA]</scope>
    <source>
        <strain evidence="3 4">ATCC 35071</strain>
    </source>
</reference>
<dbReference type="Gene3D" id="1.20.1260.10">
    <property type="match status" value="1"/>
</dbReference>
<comment type="caution">
    <text evidence="3">The sequence shown here is derived from an EMBL/GenBank/DDBJ whole genome shotgun (WGS) entry which is preliminary data.</text>
</comment>
<evidence type="ECO:0000256" key="1">
    <source>
        <dbReference type="SAM" id="MobiDB-lite"/>
    </source>
</evidence>
<dbReference type="InterPro" id="IPR005183">
    <property type="entry name" value="DUF305_CopM-like"/>
</dbReference>
<dbReference type="Pfam" id="PF03713">
    <property type="entry name" value="DUF305"/>
    <property type="match status" value="1"/>
</dbReference>
<feature type="region of interest" description="Disordered" evidence="1">
    <location>
        <begin position="22"/>
        <end position="44"/>
    </location>
</feature>
<protein>
    <submittedName>
        <fullName evidence="3">DUF305 domain-containing protein</fullName>
    </submittedName>
</protein>
<gene>
    <name evidence="3" type="ORF">DW322_05370</name>
</gene>
<dbReference type="AlphaFoldDB" id="A0A6P2CMQ5"/>
<dbReference type="EMBL" id="QRCM01000001">
    <property type="protein sequence ID" value="TXG92436.1"/>
    <property type="molecule type" value="Genomic_DNA"/>
</dbReference>
<dbReference type="PANTHER" id="PTHR36933">
    <property type="entry name" value="SLL0788 PROTEIN"/>
    <property type="match status" value="1"/>
</dbReference>
<organism evidence="3 4">
    <name type="scientific">Rhodococcus rhodnii</name>
    <dbReference type="NCBI Taxonomy" id="38312"/>
    <lineage>
        <taxon>Bacteria</taxon>
        <taxon>Bacillati</taxon>
        <taxon>Actinomycetota</taxon>
        <taxon>Actinomycetes</taxon>
        <taxon>Mycobacteriales</taxon>
        <taxon>Nocardiaceae</taxon>
        <taxon>Rhodococcus</taxon>
    </lineage>
</organism>